<dbReference type="EC" id="6.1.1.1" evidence="1"/>
<protein>
    <recommendedName>
        <fullName evidence="1">tyrosine--tRNA ligase</fullName>
        <ecNumber evidence="1">6.1.1.1</ecNumber>
    </recommendedName>
    <alternativeName>
        <fullName evidence="7">Tyrosyl-tRNA synthetase</fullName>
    </alternativeName>
</protein>
<evidence type="ECO:0000256" key="6">
    <source>
        <dbReference type="ARBA" id="ARBA00023146"/>
    </source>
</evidence>
<sequence>MLPTEEKLRLVMRRQTLSEGETPADFEKLLSEKEKPNITWLTTPTGKPHVCYIVPLAKLVDFLRAGLDVKILILDVYGFLVNYKHPMELVAHRAEYYRRLVTAVLQSLGVPPGQVEFIDESSYVYSKKFMVDMQKLAALMTQQDARDTCEEISETTMLSPMLCCIHQSLSEEYVGMDIQFGGLDQTGLFEHARKFIPQLDYRQRLHAMNPIVAGLDGLKMSSSKPADTKIMFLDDPDTVRRKVQNAACQPREVAGNGVMELLKHVLMPIGEMQLERERGQTGFNDVERTQGSGRQFVSDGAPDDAVFSVVGPEEKVMHFTSYEEVEKAYVGGTVDPQPLKRAVAEAFNSVLAPILKIYQESKEWQEVDRLAYPDEWQEVKGAAL</sequence>
<dbReference type="SUPFAM" id="SSF52374">
    <property type="entry name" value="Nucleotidylyl transferase"/>
    <property type="match status" value="1"/>
</dbReference>
<dbReference type="OrthoDB" id="41238at2759"/>
<evidence type="ECO:0000256" key="7">
    <source>
        <dbReference type="ARBA" id="ARBA00033323"/>
    </source>
</evidence>
<evidence type="ECO:0000256" key="2">
    <source>
        <dbReference type="ARBA" id="ARBA00022598"/>
    </source>
</evidence>
<evidence type="ECO:0000313" key="10">
    <source>
        <dbReference type="EMBL" id="OJD30386.1"/>
    </source>
</evidence>
<comment type="catalytic activity">
    <reaction evidence="8">
        <text>tRNA(Tyr) + L-tyrosine + ATP = L-tyrosyl-tRNA(Tyr) + AMP + diphosphate + H(+)</text>
        <dbReference type="Rhea" id="RHEA:10220"/>
        <dbReference type="Rhea" id="RHEA-COMP:9706"/>
        <dbReference type="Rhea" id="RHEA-COMP:9707"/>
        <dbReference type="ChEBI" id="CHEBI:15378"/>
        <dbReference type="ChEBI" id="CHEBI:30616"/>
        <dbReference type="ChEBI" id="CHEBI:33019"/>
        <dbReference type="ChEBI" id="CHEBI:58315"/>
        <dbReference type="ChEBI" id="CHEBI:78442"/>
        <dbReference type="ChEBI" id="CHEBI:78536"/>
        <dbReference type="ChEBI" id="CHEBI:456215"/>
        <dbReference type="EC" id="6.1.1.1"/>
    </reaction>
</comment>
<evidence type="ECO:0000256" key="1">
    <source>
        <dbReference type="ARBA" id="ARBA00013160"/>
    </source>
</evidence>
<dbReference type="STRING" id="236234.A0A1J9QQT1"/>
<dbReference type="AlphaFoldDB" id="A0A1J9QQT1"/>
<keyword evidence="6 9" id="KW-0030">Aminoacyl-tRNA synthetase</keyword>
<evidence type="ECO:0000313" key="11">
    <source>
        <dbReference type="Proteomes" id="UP000183809"/>
    </source>
</evidence>
<comment type="caution">
    <text evidence="10">The sequence shown here is derived from an EMBL/GenBank/DDBJ whole genome shotgun (WGS) entry which is preliminary data.</text>
</comment>
<keyword evidence="3 9" id="KW-0547">Nucleotide-binding</keyword>
<dbReference type="RefSeq" id="XP_020126646.1">
    <property type="nucleotide sequence ID" value="XM_020277986.1"/>
</dbReference>
<dbReference type="Pfam" id="PF00579">
    <property type="entry name" value="tRNA-synt_1b"/>
    <property type="match status" value="1"/>
</dbReference>
<dbReference type="InterPro" id="IPR050489">
    <property type="entry name" value="Tyr-tRNA_synthase"/>
</dbReference>
<keyword evidence="2 9" id="KW-0436">Ligase</keyword>
<dbReference type="InterPro" id="IPR023617">
    <property type="entry name" value="Tyr-tRNA-ligase_arc/euk-type"/>
</dbReference>
<keyword evidence="5 9" id="KW-0648">Protein biosynthesis</keyword>
<evidence type="ECO:0000256" key="3">
    <source>
        <dbReference type="ARBA" id="ARBA00022741"/>
    </source>
</evidence>
<dbReference type="PRINTS" id="PR01040">
    <property type="entry name" value="TRNASYNTHTYR"/>
</dbReference>
<dbReference type="GO" id="GO:0006437">
    <property type="term" value="P:tyrosyl-tRNA aminoacylation"/>
    <property type="evidence" value="ECO:0007669"/>
    <property type="project" value="InterPro"/>
</dbReference>
<organism evidence="10 11">
    <name type="scientific">Diplodia corticola</name>
    <dbReference type="NCBI Taxonomy" id="236234"/>
    <lineage>
        <taxon>Eukaryota</taxon>
        <taxon>Fungi</taxon>
        <taxon>Dikarya</taxon>
        <taxon>Ascomycota</taxon>
        <taxon>Pezizomycotina</taxon>
        <taxon>Dothideomycetes</taxon>
        <taxon>Dothideomycetes incertae sedis</taxon>
        <taxon>Botryosphaeriales</taxon>
        <taxon>Botryosphaeriaceae</taxon>
        <taxon>Diplodia</taxon>
    </lineage>
</organism>
<dbReference type="PANTHER" id="PTHR46264:SF4">
    <property type="entry name" value="TYROSINE--TRNA LIGASE, CYTOPLASMIC"/>
    <property type="match status" value="1"/>
</dbReference>
<name>A0A1J9QQT1_9PEZI</name>
<dbReference type="Gene3D" id="1.10.240.10">
    <property type="entry name" value="Tyrosyl-Transfer RNA Synthetase"/>
    <property type="match status" value="1"/>
</dbReference>
<dbReference type="InterPro" id="IPR002307">
    <property type="entry name" value="Tyr-tRNA-ligase"/>
</dbReference>
<dbReference type="GeneID" id="31018247"/>
<reference evidence="10 11" key="1">
    <citation type="submission" date="2016-10" db="EMBL/GenBank/DDBJ databases">
        <title>Proteomics and genomics reveal pathogen-plant mechanisms compatible with a hemibiotrophic lifestyle of Diplodia corticola.</title>
        <authorList>
            <person name="Fernandes I."/>
            <person name="De Jonge R."/>
            <person name="Van De Peer Y."/>
            <person name="Devreese B."/>
            <person name="Alves A."/>
            <person name="Esteves A.C."/>
        </authorList>
    </citation>
    <scope>NUCLEOTIDE SEQUENCE [LARGE SCALE GENOMIC DNA]</scope>
    <source>
        <strain evidence="10 11">CBS 112549</strain>
    </source>
</reference>
<dbReference type="PIRSF" id="PIRSF006588">
    <property type="entry name" value="TyrRS_arch_euk"/>
    <property type="match status" value="1"/>
</dbReference>
<dbReference type="GO" id="GO:0004831">
    <property type="term" value="F:tyrosine-tRNA ligase activity"/>
    <property type="evidence" value="ECO:0007669"/>
    <property type="project" value="UniProtKB-EC"/>
</dbReference>
<dbReference type="PANTHER" id="PTHR46264">
    <property type="entry name" value="TYROSINE-TRNA LIGASE"/>
    <property type="match status" value="1"/>
</dbReference>
<dbReference type="Proteomes" id="UP000183809">
    <property type="component" value="Unassembled WGS sequence"/>
</dbReference>
<accession>A0A1J9QQT1</accession>
<proteinExistence type="inferred from homology"/>
<evidence type="ECO:0000256" key="5">
    <source>
        <dbReference type="ARBA" id="ARBA00022917"/>
    </source>
</evidence>
<keyword evidence="4 9" id="KW-0067">ATP-binding</keyword>
<comment type="similarity">
    <text evidence="9">Belongs to the class-I aminoacyl-tRNA synthetase family.</text>
</comment>
<dbReference type="InterPro" id="IPR002305">
    <property type="entry name" value="aa-tRNA-synth_Ic"/>
</dbReference>
<keyword evidence="11" id="KW-1185">Reference proteome</keyword>
<dbReference type="GO" id="GO:0005524">
    <property type="term" value="F:ATP binding"/>
    <property type="evidence" value="ECO:0007669"/>
    <property type="project" value="UniProtKB-KW"/>
</dbReference>
<dbReference type="GO" id="GO:0005737">
    <property type="term" value="C:cytoplasm"/>
    <property type="evidence" value="ECO:0007669"/>
    <property type="project" value="TreeGrafter"/>
</dbReference>
<evidence type="ECO:0000256" key="8">
    <source>
        <dbReference type="ARBA" id="ARBA00048248"/>
    </source>
</evidence>
<evidence type="ECO:0000256" key="4">
    <source>
        <dbReference type="ARBA" id="ARBA00022840"/>
    </source>
</evidence>
<dbReference type="InterPro" id="IPR014729">
    <property type="entry name" value="Rossmann-like_a/b/a_fold"/>
</dbReference>
<evidence type="ECO:0000256" key="9">
    <source>
        <dbReference type="RuleBase" id="RU363036"/>
    </source>
</evidence>
<dbReference type="EMBL" id="MNUE01000061">
    <property type="protein sequence ID" value="OJD30386.1"/>
    <property type="molecule type" value="Genomic_DNA"/>
</dbReference>
<dbReference type="Gene3D" id="3.40.50.620">
    <property type="entry name" value="HUPs"/>
    <property type="match status" value="1"/>
</dbReference>
<gene>
    <name evidence="10" type="ORF">BKCO1_6100020</name>
</gene>